<reference evidence="1" key="1">
    <citation type="submission" date="2022-10" db="EMBL/GenBank/DDBJ databases">
        <title>Complete Genome of Trichothecium roseum strain YXFP-22015, a Plant Pathogen Isolated from Citrus.</title>
        <authorList>
            <person name="Wang Y."/>
            <person name="Zhu L."/>
        </authorList>
    </citation>
    <scope>NUCLEOTIDE SEQUENCE</scope>
    <source>
        <strain evidence="1">YXFP-22015</strain>
    </source>
</reference>
<gene>
    <name evidence="1" type="ORF">N3K66_007890</name>
</gene>
<name>A0ACC0URY4_9HYPO</name>
<dbReference type="EMBL" id="CM047947">
    <property type="protein sequence ID" value="KAI9896868.1"/>
    <property type="molecule type" value="Genomic_DNA"/>
</dbReference>
<protein>
    <submittedName>
        <fullName evidence="1">Uncharacterized protein</fullName>
    </submittedName>
</protein>
<evidence type="ECO:0000313" key="2">
    <source>
        <dbReference type="Proteomes" id="UP001163324"/>
    </source>
</evidence>
<keyword evidence="2" id="KW-1185">Reference proteome</keyword>
<organism evidence="1 2">
    <name type="scientific">Trichothecium roseum</name>
    <dbReference type="NCBI Taxonomy" id="47278"/>
    <lineage>
        <taxon>Eukaryota</taxon>
        <taxon>Fungi</taxon>
        <taxon>Dikarya</taxon>
        <taxon>Ascomycota</taxon>
        <taxon>Pezizomycotina</taxon>
        <taxon>Sordariomycetes</taxon>
        <taxon>Hypocreomycetidae</taxon>
        <taxon>Hypocreales</taxon>
        <taxon>Hypocreales incertae sedis</taxon>
        <taxon>Trichothecium</taxon>
    </lineage>
</organism>
<comment type="caution">
    <text evidence="1">The sequence shown here is derived from an EMBL/GenBank/DDBJ whole genome shotgun (WGS) entry which is preliminary data.</text>
</comment>
<sequence>MSGINDEELRDIYDFAVQLGKDAGAMLMDAVQRRIAGGGDGDDGDKDGSSQVSYVEKENAVDLVTKTDHDVEEFIRSSILSKYPDHGFIGEESYSAGSSRDYLLSASSPPTWVVDPLDGTVNFTHLFPMFCVSIALCVAGRPVVGVIEAPFLRQTFSSRRGGGAWLNGARRLPLARSPMPRDAPGGCTFACEWGKDRRDAPGGNLLRKVGSFLNMAAERGGRGGKGGMVHGVRSLGSATMDLAYTAMGSVDIWWEGGCWEWDVAAGIAILEEAGGLVTTANPPSDPDTAEIPAMNLGGRSYLAIRPAAGSQDETARQAQERTIREVWKRVEALDYSRPGA</sequence>
<accession>A0ACC0URY4</accession>
<dbReference type="Proteomes" id="UP001163324">
    <property type="component" value="Chromosome 8"/>
</dbReference>
<proteinExistence type="predicted"/>
<evidence type="ECO:0000313" key="1">
    <source>
        <dbReference type="EMBL" id="KAI9896868.1"/>
    </source>
</evidence>